<dbReference type="OMA" id="YRITRFW"/>
<accession>A0A8J5X2E5</accession>
<feature type="region of interest" description="Disordered" evidence="1">
    <location>
        <begin position="237"/>
        <end position="261"/>
    </location>
</feature>
<reference evidence="3" key="1">
    <citation type="submission" date="2021-05" db="EMBL/GenBank/DDBJ databases">
        <title>The genome of the haptophyte Pavlova lutheri (Diacronema luteri, Pavlovales) - a model for lipid biosynthesis in eukaryotic algae.</title>
        <authorList>
            <person name="Hulatt C.J."/>
            <person name="Posewitz M.C."/>
        </authorList>
    </citation>
    <scope>NUCLEOTIDE SEQUENCE</scope>
    <source>
        <strain evidence="3">NIVA-4/92</strain>
    </source>
</reference>
<keyword evidence="4" id="KW-1185">Reference proteome</keyword>
<dbReference type="InterPro" id="IPR023393">
    <property type="entry name" value="START-like_dom_sf"/>
</dbReference>
<dbReference type="AlphaFoldDB" id="A0A8J5X2E5"/>
<evidence type="ECO:0000256" key="1">
    <source>
        <dbReference type="SAM" id="MobiDB-lite"/>
    </source>
</evidence>
<feature type="compositionally biased region" description="Acidic residues" evidence="1">
    <location>
        <begin position="242"/>
        <end position="261"/>
    </location>
</feature>
<dbReference type="Gene3D" id="3.30.530.20">
    <property type="match status" value="1"/>
</dbReference>
<dbReference type="EMBL" id="JAGTXO010000044">
    <property type="protein sequence ID" value="KAG8459116.1"/>
    <property type="molecule type" value="Genomic_DNA"/>
</dbReference>
<comment type="caution">
    <text evidence="3">The sequence shown here is derived from an EMBL/GenBank/DDBJ whole genome shotgun (WGS) entry which is preliminary data.</text>
</comment>
<sequence length="261" mass="28855">MKAARTRVFCTTLALCAAVAHGARLAAPQSRIRCAARATRSPARLCAPVEAPELDTFGSAPLLPLLSVREELRLREGERVEHVVMPRGSTGSGLSVQDVRANAADVFRAVSSFGEYASLIKTVRNVSISAHSGTNTKALIEVSRFKLKLYVNFTTYGPAQYVAWTLDRDRPTPFIRECVGYWYVEDLGEARPGWTRVWFVVRVRLRPFVPKIIEMLVARVGLRRATTWIQLLSTDRPQGGEIDGDESAEGSAEEADAVPRR</sequence>
<evidence type="ECO:0000256" key="2">
    <source>
        <dbReference type="SAM" id="SignalP"/>
    </source>
</evidence>
<dbReference type="SUPFAM" id="SSF55961">
    <property type="entry name" value="Bet v1-like"/>
    <property type="match status" value="1"/>
</dbReference>
<gene>
    <name evidence="3" type="ORF">KFE25_002523</name>
</gene>
<feature type="chain" id="PRO_5035265832" description="Coenzyme Q-binding protein COQ10 START domain-containing protein" evidence="2">
    <location>
        <begin position="23"/>
        <end position="261"/>
    </location>
</feature>
<name>A0A8J5X2E5_DIALT</name>
<proteinExistence type="predicted"/>
<evidence type="ECO:0000313" key="4">
    <source>
        <dbReference type="Proteomes" id="UP000751190"/>
    </source>
</evidence>
<organism evidence="3 4">
    <name type="scientific">Diacronema lutheri</name>
    <name type="common">Unicellular marine alga</name>
    <name type="synonym">Monochrysis lutheri</name>
    <dbReference type="NCBI Taxonomy" id="2081491"/>
    <lineage>
        <taxon>Eukaryota</taxon>
        <taxon>Haptista</taxon>
        <taxon>Haptophyta</taxon>
        <taxon>Pavlovophyceae</taxon>
        <taxon>Pavlovales</taxon>
        <taxon>Pavlovaceae</taxon>
        <taxon>Diacronema</taxon>
    </lineage>
</organism>
<dbReference type="Proteomes" id="UP000751190">
    <property type="component" value="Unassembled WGS sequence"/>
</dbReference>
<evidence type="ECO:0008006" key="5">
    <source>
        <dbReference type="Google" id="ProtNLM"/>
    </source>
</evidence>
<evidence type="ECO:0000313" key="3">
    <source>
        <dbReference type="EMBL" id="KAG8459116.1"/>
    </source>
</evidence>
<protein>
    <recommendedName>
        <fullName evidence="5">Coenzyme Q-binding protein COQ10 START domain-containing protein</fullName>
    </recommendedName>
</protein>
<keyword evidence="2" id="KW-0732">Signal</keyword>
<feature type="signal peptide" evidence="2">
    <location>
        <begin position="1"/>
        <end position="22"/>
    </location>
</feature>
<dbReference type="OrthoDB" id="10440029at2759"/>